<name>A0A5C3MYJ3_9AGAM</name>
<sequence length="504" mass="56354">MSSSQPSTSYAPQLQQDEIIPLFAMDLFKFAQAFTGSFKYVINGALDTSVLTRACDELISRGNWRKMGARIRKNEAGTLEWHVPRQYTKDRPAYRLTTYTYDSPSAAGLHIPAATEHAPSIQSDLGPEHIFVHPGTPITMADYLDPEYDRPCFNLHVTTFRDNSVTCLGITFPHIFCDGAGIAQFLMSWVRLVNDINAPTATLHGYDTDPFAPLEHAFDFSNEPVYVRTKEAEMQEVMYNMRLQEEFEKHPKETRTVYVPPGMVKQLHQDALLELKQRRAAGEDVPEYLSDQGIIIAWWIKSVFGDKTDDTTPLITLVGSSLRKSLKELFPKNTIYVHNATLAFASSPVPLSAMHTLTPASLAIAARSAMLAQTKDTETLKRAVALKLWSNRVSSAPVSAAAAATWHFTTTWKDAACLEWDWSGALLQRDRGEIQDGRPGGTRAYSGALILNSPFPARGLLTILAKTREGGYWLQPCLRKDDWAKLSLDRLTQSTKPRMVRAKL</sequence>
<dbReference type="InterPro" id="IPR023213">
    <property type="entry name" value="CAT-like_dom_sf"/>
</dbReference>
<dbReference type="Pfam" id="PF02458">
    <property type="entry name" value="Transferase"/>
    <property type="match status" value="1"/>
</dbReference>
<gene>
    <name evidence="1" type="ORF">OE88DRAFT_1646269</name>
</gene>
<dbReference type="EMBL" id="ML213515">
    <property type="protein sequence ID" value="TFK49875.1"/>
    <property type="molecule type" value="Genomic_DNA"/>
</dbReference>
<protein>
    <recommendedName>
        <fullName evidence="3">Transferase-domain-containing protein</fullName>
    </recommendedName>
</protein>
<evidence type="ECO:0000313" key="2">
    <source>
        <dbReference type="Proteomes" id="UP000305948"/>
    </source>
</evidence>
<organism evidence="1 2">
    <name type="scientific">Heliocybe sulcata</name>
    <dbReference type="NCBI Taxonomy" id="5364"/>
    <lineage>
        <taxon>Eukaryota</taxon>
        <taxon>Fungi</taxon>
        <taxon>Dikarya</taxon>
        <taxon>Basidiomycota</taxon>
        <taxon>Agaricomycotina</taxon>
        <taxon>Agaricomycetes</taxon>
        <taxon>Gloeophyllales</taxon>
        <taxon>Gloeophyllaceae</taxon>
        <taxon>Heliocybe</taxon>
    </lineage>
</organism>
<dbReference type="AlphaFoldDB" id="A0A5C3MYJ3"/>
<dbReference type="STRING" id="5364.A0A5C3MYJ3"/>
<evidence type="ECO:0008006" key="3">
    <source>
        <dbReference type="Google" id="ProtNLM"/>
    </source>
</evidence>
<evidence type="ECO:0000313" key="1">
    <source>
        <dbReference type="EMBL" id="TFK49875.1"/>
    </source>
</evidence>
<reference evidence="1 2" key="1">
    <citation type="journal article" date="2019" name="Nat. Ecol. Evol.">
        <title>Megaphylogeny resolves global patterns of mushroom evolution.</title>
        <authorList>
            <person name="Varga T."/>
            <person name="Krizsan K."/>
            <person name="Foldi C."/>
            <person name="Dima B."/>
            <person name="Sanchez-Garcia M."/>
            <person name="Sanchez-Ramirez S."/>
            <person name="Szollosi G.J."/>
            <person name="Szarkandi J.G."/>
            <person name="Papp V."/>
            <person name="Albert L."/>
            <person name="Andreopoulos W."/>
            <person name="Angelini C."/>
            <person name="Antonin V."/>
            <person name="Barry K.W."/>
            <person name="Bougher N.L."/>
            <person name="Buchanan P."/>
            <person name="Buyck B."/>
            <person name="Bense V."/>
            <person name="Catcheside P."/>
            <person name="Chovatia M."/>
            <person name="Cooper J."/>
            <person name="Damon W."/>
            <person name="Desjardin D."/>
            <person name="Finy P."/>
            <person name="Geml J."/>
            <person name="Haridas S."/>
            <person name="Hughes K."/>
            <person name="Justo A."/>
            <person name="Karasinski D."/>
            <person name="Kautmanova I."/>
            <person name="Kiss B."/>
            <person name="Kocsube S."/>
            <person name="Kotiranta H."/>
            <person name="LaButti K.M."/>
            <person name="Lechner B.E."/>
            <person name="Liimatainen K."/>
            <person name="Lipzen A."/>
            <person name="Lukacs Z."/>
            <person name="Mihaltcheva S."/>
            <person name="Morgado L.N."/>
            <person name="Niskanen T."/>
            <person name="Noordeloos M.E."/>
            <person name="Ohm R.A."/>
            <person name="Ortiz-Santana B."/>
            <person name="Ovrebo C."/>
            <person name="Racz N."/>
            <person name="Riley R."/>
            <person name="Savchenko A."/>
            <person name="Shiryaev A."/>
            <person name="Soop K."/>
            <person name="Spirin V."/>
            <person name="Szebenyi C."/>
            <person name="Tomsovsky M."/>
            <person name="Tulloss R.E."/>
            <person name="Uehling J."/>
            <person name="Grigoriev I.V."/>
            <person name="Vagvolgyi C."/>
            <person name="Papp T."/>
            <person name="Martin F.M."/>
            <person name="Miettinen O."/>
            <person name="Hibbett D.S."/>
            <person name="Nagy L.G."/>
        </authorList>
    </citation>
    <scope>NUCLEOTIDE SEQUENCE [LARGE SCALE GENOMIC DNA]</scope>
    <source>
        <strain evidence="1 2">OMC1185</strain>
    </source>
</reference>
<dbReference type="Gene3D" id="3.30.559.10">
    <property type="entry name" value="Chloramphenicol acetyltransferase-like domain"/>
    <property type="match status" value="1"/>
</dbReference>
<keyword evidence="2" id="KW-1185">Reference proteome</keyword>
<dbReference type="OrthoDB" id="21502at2759"/>
<proteinExistence type="predicted"/>
<accession>A0A5C3MYJ3</accession>
<dbReference type="Proteomes" id="UP000305948">
    <property type="component" value="Unassembled WGS sequence"/>
</dbReference>